<dbReference type="EC" id="2.7.7.48" evidence="1"/>
<keyword evidence="4" id="KW-1185">Reference proteome</keyword>
<proteinExistence type="inferred from homology"/>
<dbReference type="InterPro" id="IPR007855">
    <property type="entry name" value="RDRP"/>
</dbReference>
<comment type="caution">
    <text evidence="3">The sequence shown here is derived from an EMBL/GenBank/DDBJ whole genome shotgun (WGS) entry which is preliminary data.</text>
</comment>
<keyword evidence="1" id="KW-0694">RNA-binding</keyword>
<dbReference type="PANTHER" id="PTHR23079:SF55">
    <property type="entry name" value="RNA-DIRECTED RNA POLYMERASE"/>
    <property type="match status" value="1"/>
</dbReference>
<evidence type="ECO:0000256" key="1">
    <source>
        <dbReference type="RuleBase" id="RU363098"/>
    </source>
</evidence>
<dbReference type="GO" id="GO:0003723">
    <property type="term" value="F:RNA binding"/>
    <property type="evidence" value="ECO:0007669"/>
    <property type="project" value="UniProtKB-KW"/>
</dbReference>
<keyword evidence="1" id="KW-0548">Nucleotidyltransferase</keyword>
<evidence type="ECO:0000313" key="3">
    <source>
        <dbReference type="EMBL" id="KAF7306672.1"/>
    </source>
</evidence>
<reference evidence="3" key="1">
    <citation type="submission" date="2020-05" db="EMBL/GenBank/DDBJ databases">
        <title>Mycena genomes resolve the evolution of fungal bioluminescence.</title>
        <authorList>
            <person name="Tsai I.J."/>
        </authorList>
    </citation>
    <scope>NUCLEOTIDE SEQUENCE</scope>
    <source>
        <strain evidence="3">171206Taipei</strain>
    </source>
</reference>
<accession>A0A8H6SYJ2</accession>
<dbReference type="GeneID" id="59343915"/>
<evidence type="ECO:0000313" key="4">
    <source>
        <dbReference type="Proteomes" id="UP000636479"/>
    </source>
</evidence>
<keyword evidence="1" id="KW-0808">Transferase</keyword>
<dbReference type="OrthoDB" id="6513042at2759"/>
<feature type="domain" description="RDRP core" evidence="2">
    <location>
        <begin position="405"/>
        <end position="497"/>
    </location>
</feature>
<dbReference type="Pfam" id="PF05183">
    <property type="entry name" value="RdRP"/>
    <property type="match status" value="2"/>
</dbReference>
<comment type="catalytic activity">
    <reaction evidence="1">
        <text>RNA(n) + a ribonucleoside 5'-triphosphate = RNA(n+1) + diphosphate</text>
        <dbReference type="Rhea" id="RHEA:21248"/>
        <dbReference type="Rhea" id="RHEA-COMP:14527"/>
        <dbReference type="Rhea" id="RHEA-COMP:17342"/>
        <dbReference type="ChEBI" id="CHEBI:33019"/>
        <dbReference type="ChEBI" id="CHEBI:61557"/>
        <dbReference type="ChEBI" id="CHEBI:140395"/>
        <dbReference type="EC" id="2.7.7.48"/>
    </reaction>
</comment>
<dbReference type="EMBL" id="JACAZF010000004">
    <property type="protein sequence ID" value="KAF7306672.1"/>
    <property type="molecule type" value="Genomic_DNA"/>
</dbReference>
<dbReference type="Proteomes" id="UP000636479">
    <property type="component" value="Unassembled WGS sequence"/>
</dbReference>
<dbReference type="GO" id="GO:0003968">
    <property type="term" value="F:RNA-directed RNA polymerase activity"/>
    <property type="evidence" value="ECO:0007669"/>
    <property type="project" value="UniProtKB-KW"/>
</dbReference>
<protein>
    <recommendedName>
        <fullName evidence="1">RNA-dependent RNA polymerase</fullName>
        <ecNumber evidence="1">2.7.7.48</ecNumber>
    </recommendedName>
</protein>
<dbReference type="GO" id="GO:0030422">
    <property type="term" value="P:siRNA processing"/>
    <property type="evidence" value="ECO:0007669"/>
    <property type="project" value="TreeGrafter"/>
</dbReference>
<dbReference type="RefSeq" id="XP_037221691.1">
    <property type="nucleotide sequence ID" value="XM_037361399.1"/>
</dbReference>
<name>A0A8H6SYJ2_9AGAR</name>
<dbReference type="AlphaFoldDB" id="A0A8H6SYJ2"/>
<organism evidence="3 4">
    <name type="scientific">Mycena indigotica</name>
    <dbReference type="NCBI Taxonomy" id="2126181"/>
    <lineage>
        <taxon>Eukaryota</taxon>
        <taxon>Fungi</taxon>
        <taxon>Dikarya</taxon>
        <taxon>Basidiomycota</taxon>
        <taxon>Agaricomycotina</taxon>
        <taxon>Agaricomycetes</taxon>
        <taxon>Agaricomycetidae</taxon>
        <taxon>Agaricales</taxon>
        <taxon>Marasmiineae</taxon>
        <taxon>Mycenaceae</taxon>
        <taxon>Mycena</taxon>
    </lineage>
</organism>
<gene>
    <name evidence="3" type="ORF">MIND_00458800</name>
</gene>
<evidence type="ECO:0000259" key="2">
    <source>
        <dbReference type="Pfam" id="PF05183"/>
    </source>
</evidence>
<dbReference type="InterPro" id="IPR057596">
    <property type="entry name" value="RDRP_core"/>
</dbReference>
<sequence>MTESEPAVEVYIHGIRLSVKKAQLETELASILHRPPFASFSNVLGPVNFVVYLFKDKQHRGRPHAGRGSLTLRREVANLFLQEYGDRSDSPPSKAIYIAGGRLRFSESRSKPRPEIVDRVLRFPYTDPAVSAQKEQATAIFQSESVSVNMCQFGWYCRDAVFSVEWEAEIVGSLRINEERREFRLEINRGAEFQFVAIRFSKIIHVSTYFEFSAGALPVIFLGLSDPPTFESVEAGSKNDPRARRRRLSHLDINDHERVAAFTSLHLRLVCKTAQDLASFRHLTETANIHNVDNVEIRIERRGLFAPTAMRQLTREIARLRWSVAFQLEALWRNSNLDTLELFASHPSQFLRHFGNKARYWTFYDSGVLTVEDFFFKEHAKYLKMIAQAIRPPDNSTFESLHVYVTPTSILLDGPFPEVSNRVIRSFDVKYHESFLRVSFSDEGKMQYRFDRELDCVAFTHRRVGAFLKKGLQVASRSFDFLAYSQSALKEHAVWHSPLQLPRQWKSKKIIHLDDISTASGKYHFTDGVGTMSLELAKDIWTQLSATRRKRKTKFIPRAYQVRFQGCKGMLSVDYKLKGHVVCLRPSMIKFSAPHTRVVEIARAFDRPGVYYLNRPLIMIMEGLGVDYKVFKKYQDKAVKNAEESTTSLKKFAEILEIHGLGASFKIPSILNSLLQLEVHSLKGLNFYQKMLEFAKHHILRLLKTKARIPIPHAVTVVGVADVHKYLKQGEVFVCTRALESNKLEYIQGNIIISRSPTIHPGDVQVVKAIGKPPPGSPFDHEPLPNTVVFSVLGMSRAQLPEPTDQLSQAIGHWRHVWEVGKSFLSISTLPANTFFRDCDGDTFNIIPLSKLPEFRPRKLYKAAEYAPAEKKLVDGISTMDDVADFVIDYINSDALGIVATNWLLIADQTEEGIFHPDCLNLANLHSTAVDYPKTGMPVPIDLIPKPPSKSMPDWHAPEITANSKDHYPSQRAIGKLFRDIKLTDIRPQMSSFDRQLIKEGKMQAPDVADLAETLDSMTVENNPLVRIIEDRVSDFISVDEYPGDWTLHIAEIFKQYSSELQGLCINHTLSHAKAALLSEVEAVVGTIIAKTSQPRKRADLMASLREKTDFLVRGVKEEILGDAELFEWEDSLLRAWLAFKLAVAEQENGEFGSQSFMWVALGTIFEVLKEMEGE</sequence>
<dbReference type="PANTHER" id="PTHR23079">
    <property type="entry name" value="RNA-DEPENDENT RNA POLYMERASE"/>
    <property type="match status" value="1"/>
</dbReference>
<keyword evidence="1 3" id="KW-0696">RNA-directed RNA polymerase</keyword>
<dbReference type="GO" id="GO:0031380">
    <property type="term" value="C:nuclear RNA-directed RNA polymerase complex"/>
    <property type="evidence" value="ECO:0007669"/>
    <property type="project" value="TreeGrafter"/>
</dbReference>
<feature type="domain" description="RDRP core" evidence="2">
    <location>
        <begin position="510"/>
        <end position="981"/>
    </location>
</feature>
<comment type="similarity">
    <text evidence="1">Belongs to the RdRP family.</text>
</comment>